<evidence type="ECO:0008006" key="3">
    <source>
        <dbReference type="Google" id="ProtNLM"/>
    </source>
</evidence>
<dbReference type="Gene3D" id="3.90.1300.10">
    <property type="entry name" value="Amidase signature (AS) domain"/>
    <property type="match status" value="1"/>
</dbReference>
<dbReference type="Proteomes" id="UP000664203">
    <property type="component" value="Unassembled WGS sequence"/>
</dbReference>
<dbReference type="AlphaFoldDB" id="A0A8H3IQK5"/>
<reference evidence="1" key="1">
    <citation type="submission" date="2021-03" db="EMBL/GenBank/DDBJ databases">
        <authorList>
            <person name="Tagirdzhanova G."/>
        </authorList>
    </citation>
    <scope>NUCLEOTIDE SEQUENCE</scope>
</reference>
<protein>
    <recommendedName>
        <fullName evidence="3">Amidase domain-containing protein</fullName>
    </recommendedName>
</protein>
<evidence type="ECO:0000313" key="1">
    <source>
        <dbReference type="EMBL" id="CAF9936697.1"/>
    </source>
</evidence>
<dbReference type="InterPro" id="IPR036928">
    <property type="entry name" value="AS_sf"/>
</dbReference>
<evidence type="ECO:0000313" key="2">
    <source>
        <dbReference type="Proteomes" id="UP000664203"/>
    </source>
</evidence>
<accession>A0A8H3IQK5</accession>
<dbReference type="PANTHER" id="PTHR42678:SF37">
    <property type="entry name" value="AMIDASE C869.01-RELATED"/>
    <property type="match status" value="1"/>
</dbReference>
<dbReference type="OrthoDB" id="566138at2759"/>
<name>A0A8H3IQK5_9LECA</name>
<organism evidence="1 2">
    <name type="scientific">Alectoria fallacina</name>
    <dbReference type="NCBI Taxonomy" id="1903189"/>
    <lineage>
        <taxon>Eukaryota</taxon>
        <taxon>Fungi</taxon>
        <taxon>Dikarya</taxon>
        <taxon>Ascomycota</taxon>
        <taxon>Pezizomycotina</taxon>
        <taxon>Lecanoromycetes</taxon>
        <taxon>OSLEUM clade</taxon>
        <taxon>Lecanoromycetidae</taxon>
        <taxon>Lecanorales</taxon>
        <taxon>Lecanorineae</taxon>
        <taxon>Parmeliaceae</taxon>
        <taxon>Alectoria</taxon>
    </lineage>
</organism>
<comment type="caution">
    <text evidence="1">The sequence shown here is derived from an EMBL/GenBank/DDBJ whole genome shotgun (WGS) entry which is preliminary data.</text>
</comment>
<sequence length="229" mass="24398">MNSTYYEALSFCQRSAREDGIDAALKNNGRQLSALLVPPDVAQTYQIAAQAGTLHRSLGYPMITLPASTNSSTGMPFGLALMGTAWSEAELVKWASAIEDMQLKGNGTYGRSKPMWSVGYVGLVANGAIGTKSSGVVRVRKVLPSFVFVCTLKVHTHQFRVIFPLQVRSDLAYGLGLLCGVAPNTLVDDTACHLPHVNSGISDLEENPLSGLAANCKFWGANTSNSSVS</sequence>
<dbReference type="EMBL" id="CAJPDR010000451">
    <property type="protein sequence ID" value="CAF9936697.1"/>
    <property type="molecule type" value="Genomic_DNA"/>
</dbReference>
<proteinExistence type="predicted"/>
<gene>
    <name evidence="1" type="ORF">ALECFALPRED_006952</name>
</gene>
<keyword evidence="2" id="KW-1185">Reference proteome</keyword>
<dbReference type="SUPFAM" id="SSF75304">
    <property type="entry name" value="Amidase signature (AS) enzymes"/>
    <property type="match status" value="1"/>
</dbReference>
<dbReference type="PANTHER" id="PTHR42678">
    <property type="entry name" value="AMIDASE"/>
    <property type="match status" value="1"/>
</dbReference>